<dbReference type="Proteomes" id="UP001338125">
    <property type="component" value="Unassembled WGS sequence"/>
</dbReference>
<comment type="caution">
    <text evidence="2">The sequence shown here is derived from an EMBL/GenBank/DDBJ whole genome shotgun (WGS) entry which is preliminary data.</text>
</comment>
<evidence type="ECO:0000256" key="1">
    <source>
        <dbReference type="SAM" id="MobiDB-lite"/>
    </source>
</evidence>
<accession>A0ABR0SGL9</accession>
<keyword evidence="3" id="KW-1185">Reference proteome</keyword>
<evidence type="ECO:0000313" key="3">
    <source>
        <dbReference type="Proteomes" id="UP001338125"/>
    </source>
</evidence>
<sequence>MASFTPDSPRPFSLGGLPFELRMSLYRLVLEDTAPRIFELRLPSDTKTAAESAGPRVVPNKGLKPPPTLHAIPEAQR</sequence>
<organism evidence="2 3">
    <name type="scientific">Cladobotryum mycophilum</name>
    <dbReference type="NCBI Taxonomy" id="491253"/>
    <lineage>
        <taxon>Eukaryota</taxon>
        <taxon>Fungi</taxon>
        <taxon>Dikarya</taxon>
        <taxon>Ascomycota</taxon>
        <taxon>Pezizomycotina</taxon>
        <taxon>Sordariomycetes</taxon>
        <taxon>Hypocreomycetidae</taxon>
        <taxon>Hypocreales</taxon>
        <taxon>Hypocreaceae</taxon>
        <taxon>Cladobotryum</taxon>
    </lineage>
</organism>
<evidence type="ECO:0000313" key="2">
    <source>
        <dbReference type="EMBL" id="KAK5990915.1"/>
    </source>
</evidence>
<protein>
    <submittedName>
        <fullName evidence="2">Uncharacterized protein</fullName>
    </submittedName>
</protein>
<gene>
    <name evidence="2" type="ORF">PT974_09190</name>
</gene>
<dbReference type="EMBL" id="JAVFKD010000014">
    <property type="protein sequence ID" value="KAK5990915.1"/>
    <property type="molecule type" value="Genomic_DNA"/>
</dbReference>
<name>A0ABR0SGL9_9HYPO</name>
<reference evidence="2 3" key="1">
    <citation type="submission" date="2024-01" db="EMBL/GenBank/DDBJ databases">
        <title>Complete genome of Cladobotryum mycophilum ATHUM6906.</title>
        <authorList>
            <person name="Christinaki A.C."/>
            <person name="Myridakis A.I."/>
            <person name="Kouvelis V.N."/>
        </authorList>
    </citation>
    <scope>NUCLEOTIDE SEQUENCE [LARGE SCALE GENOMIC DNA]</scope>
    <source>
        <strain evidence="2 3">ATHUM6906</strain>
    </source>
</reference>
<feature type="region of interest" description="Disordered" evidence="1">
    <location>
        <begin position="45"/>
        <end position="77"/>
    </location>
</feature>
<proteinExistence type="predicted"/>